<dbReference type="InterPro" id="IPR044516">
    <property type="entry name" value="UXS-like"/>
</dbReference>
<proteinExistence type="predicted"/>
<comment type="cofactor">
    <cofactor evidence="1">
        <name>NAD(+)</name>
        <dbReference type="ChEBI" id="CHEBI:57540"/>
    </cofactor>
</comment>
<keyword evidence="2" id="KW-0210">Decarboxylase</keyword>
<keyword evidence="3" id="KW-0520">NAD</keyword>
<evidence type="ECO:0000259" key="6">
    <source>
        <dbReference type="Pfam" id="PF01370"/>
    </source>
</evidence>
<dbReference type="Proteomes" id="UP000013840">
    <property type="component" value="Unassembled WGS sequence"/>
</dbReference>
<dbReference type="Gene3D" id="3.40.50.720">
    <property type="entry name" value="NAD(P)-binding Rossmann-like Domain"/>
    <property type="match status" value="1"/>
</dbReference>
<keyword evidence="5" id="KW-0812">Transmembrane</keyword>
<keyword evidence="4" id="KW-0456">Lyase</keyword>
<dbReference type="AlphaFoldDB" id="R3WNH0"/>
<dbReference type="OrthoDB" id="9771073at2"/>
<dbReference type="PANTHER" id="PTHR43078">
    <property type="entry name" value="UDP-GLUCURONIC ACID DECARBOXYLASE-RELATED"/>
    <property type="match status" value="1"/>
</dbReference>
<protein>
    <recommendedName>
        <fullName evidence="6">NAD-dependent epimerase/dehydratase domain-containing protein</fullName>
    </recommendedName>
</protein>
<dbReference type="eggNOG" id="COG0451">
    <property type="taxonomic scope" value="Bacteria"/>
</dbReference>
<dbReference type="RefSeq" id="WP_010770949.1">
    <property type="nucleotide sequence ID" value="NZ_KB946332.1"/>
</dbReference>
<evidence type="ECO:0000256" key="4">
    <source>
        <dbReference type="ARBA" id="ARBA00023239"/>
    </source>
</evidence>
<evidence type="ECO:0000313" key="7">
    <source>
        <dbReference type="EMBL" id="EOL49391.1"/>
    </source>
</evidence>
<keyword evidence="8" id="KW-1185">Reference proteome</keyword>
<sequence>MDSIFHQDLVDSISASRKELAFFSGKTFFISGITGLIGYQFAMTILYMNKYLGTDCKIIGLARNKEKFDNLYSQYESLGIEGVFQDIVEPLKCNKEIDYFLHAAATTKSSSIIENPINTFLDMIEGTKNILELACKNKNSRTIYLSSMEVYGQFDHYTVVKEENLGYLDLTNVRNVYPEGKRACELLCSSYYKEYGVDTMVARLAQTFGSGVDLNDGRFFSQLAKSVINKENIILNTKGNSIANYCNSRDVVRALLLLFNCGEASNIYNISNPDSTDSIKNVASMVCREIALNQIELKFQISQEKKSKYPEDTKIKLDIKKIVDLGWQPKFSLQESFEKLIFSMAERMK</sequence>
<evidence type="ECO:0000256" key="2">
    <source>
        <dbReference type="ARBA" id="ARBA00022793"/>
    </source>
</evidence>
<dbReference type="InterPro" id="IPR036291">
    <property type="entry name" value="NAD(P)-bd_dom_sf"/>
</dbReference>
<dbReference type="SUPFAM" id="SSF51735">
    <property type="entry name" value="NAD(P)-binding Rossmann-fold domains"/>
    <property type="match status" value="1"/>
</dbReference>
<dbReference type="GO" id="GO:0048040">
    <property type="term" value="F:UDP-glucuronate decarboxylase activity"/>
    <property type="evidence" value="ECO:0007669"/>
    <property type="project" value="TreeGrafter"/>
</dbReference>
<dbReference type="STRING" id="317735.RU98_GL001077"/>
<evidence type="ECO:0000256" key="1">
    <source>
        <dbReference type="ARBA" id="ARBA00001911"/>
    </source>
</evidence>
<evidence type="ECO:0000256" key="3">
    <source>
        <dbReference type="ARBA" id="ARBA00023027"/>
    </source>
</evidence>
<dbReference type="GO" id="GO:0070403">
    <property type="term" value="F:NAD+ binding"/>
    <property type="evidence" value="ECO:0007669"/>
    <property type="project" value="InterPro"/>
</dbReference>
<dbReference type="InterPro" id="IPR001509">
    <property type="entry name" value="Epimerase_deHydtase"/>
</dbReference>
<comment type="caution">
    <text evidence="7">The sequence shown here is derived from an EMBL/GenBank/DDBJ whole genome shotgun (WGS) entry which is preliminary data.</text>
</comment>
<gene>
    <name evidence="7" type="ORF">UC7_00768</name>
</gene>
<dbReference type="EMBL" id="AJAU01000008">
    <property type="protein sequence ID" value="EOL49391.1"/>
    <property type="molecule type" value="Genomic_DNA"/>
</dbReference>
<dbReference type="GO" id="GO:0005737">
    <property type="term" value="C:cytoplasm"/>
    <property type="evidence" value="ECO:0007669"/>
    <property type="project" value="TreeGrafter"/>
</dbReference>
<evidence type="ECO:0000313" key="8">
    <source>
        <dbReference type="Proteomes" id="UP000013840"/>
    </source>
</evidence>
<feature type="transmembrane region" description="Helical" evidence="5">
    <location>
        <begin position="28"/>
        <end position="48"/>
    </location>
</feature>
<evidence type="ECO:0000256" key="5">
    <source>
        <dbReference type="SAM" id="Phobius"/>
    </source>
</evidence>
<keyword evidence="5" id="KW-0472">Membrane</keyword>
<organism evidence="7 8">
    <name type="scientific">Enterococcus caccae ATCC BAA-1240</name>
    <dbReference type="NCBI Taxonomy" id="1158612"/>
    <lineage>
        <taxon>Bacteria</taxon>
        <taxon>Bacillati</taxon>
        <taxon>Bacillota</taxon>
        <taxon>Bacilli</taxon>
        <taxon>Lactobacillales</taxon>
        <taxon>Enterococcaceae</taxon>
        <taxon>Enterococcus</taxon>
    </lineage>
</organism>
<reference evidence="7 8" key="1">
    <citation type="submission" date="2013-02" db="EMBL/GenBank/DDBJ databases">
        <title>The Genome Sequence of Enterococcus caccae BAA-1240.</title>
        <authorList>
            <consortium name="The Broad Institute Genome Sequencing Platform"/>
            <consortium name="The Broad Institute Genome Sequencing Center for Infectious Disease"/>
            <person name="Earl A.M."/>
            <person name="Gilmore M.S."/>
            <person name="Lebreton F."/>
            <person name="Walker B."/>
            <person name="Young S.K."/>
            <person name="Zeng Q."/>
            <person name="Gargeya S."/>
            <person name="Fitzgerald M."/>
            <person name="Haas B."/>
            <person name="Abouelleil A."/>
            <person name="Alvarado L."/>
            <person name="Arachchi H.M."/>
            <person name="Berlin A.M."/>
            <person name="Chapman S.B."/>
            <person name="Dewar J."/>
            <person name="Goldberg J."/>
            <person name="Griggs A."/>
            <person name="Gujja S."/>
            <person name="Hansen M."/>
            <person name="Howarth C."/>
            <person name="Imamovic A."/>
            <person name="Larimer J."/>
            <person name="McCowan C."/>
            <person name="Murphy C."/>
            <person name="Neiman D."/>
            <person name="Pearson M."/>
            <person name="Priest M."/>
            <person name="Roberts A."/>
            <person name="Saif S."/>
            <person name="Shea T."/>
            <person name="Sisk P."/>
            <person name="Sykes S."/>
            <person name="Wortman J."/>
            <person name="Nusbaum C."/>
            <person name="Birren B."/>
        </authorList>
    </citation>
    <scope>NUCLEOTIDE SEQUENCE [LARGE SCALE GENOMIC DNA]</scope>
    <source>
        <strain evidence="7 8">ATCC BAA-1240</strain>
    </source>
</reference>
<feature type="domain" description="NAD-dependent epimerase/dehydratase" evidence="6">
    <location>
        <begin position="29"/>
        <end position="270"/>
    </location>
</feature>
<dbReference type="Pfam" id="PF01370">
    <property type="entry name" value="Epimerase"/>
    <property type="match status" value="1"/>
</dbReference>
<name>R3WNH0_9ENTE</name>
<keyword evidence="5" id="KW-1133">Transmembrane helix</keyword>
<dbReference type="PANTHER" id="PTHR43078:SF6">
    <property type="entry name" value="UDP-GLUCURONIC ACID DECARBOXYLASE 1"/>
    <property type="match status" value="1"/>
</dbReference>
<dbReference type="PATRIC" id="fig|1158612.3.peg.777"/>
<dbReference type="GO" id="GO:0042732">
    <property type="term" value="P:D-xylose metabolic process"/>
    <property type="evidence" value="ECO:0007669"/>
    <property type="project" value="InterPro"/>
</dbReference>
<accession>R3WNH0</accession>